<dbReference type="OrthoDB" id="6214536at2"/>
<evidence type="ECO:0000313" key="1">
    <source>
        <dbReference type="EMBL" id="AIF99688.1"/>
    </source>
</evidence>
<dbReference type="RefSeq" id="WP_044057756.1">
    <property type="nucleotide sequence ID" value="NZ_CAJXAX010000003.1"/>
</dbReference>
<dbReference type="Pfam" id="PF11215">
    <property type="entry name" value="DUF3010"/>
    <property type="match status" value="1"/>
</dbReference>
<dbReference type="PATRIC" id="fig|589873.4.peg.3152"/>
<accession>A0A075P1N4</accession>
<protein>
    <recommendedName>
        <fullName evidence="3">DUF3010 domain-containing protein</fullName>
    </recommendedName>
</protein>
<gene>
    <name evidence="1" type="ORF">EP13_13910</name>
</gene>
<dbReference type="EMBL" id="CP008849">
    <property type="protein sequence ID" value="AIF99688.1"/>
    <property type="molecule type" value="Genomic_DNA"/>
</dbReference>
<sequence length="150" mass="16449">MKVCGVDLKGNEAVVSLLSLVDGMFHLPDCRVRRLTLADTSAKGLKSFQSTFAKLVADYKIDAVIIRQRQSKGKFAGSAIGFKLEAAIELIEGLNVVVMSPTDIKESLRRNPIAVPFSETGLKQFQETAFTSAYAWLMKNEYASQDSGEL</sequence>
<proteinExistence type="predicted"/>
<organism evidence="1 2">
    <name type="scientific">Alteromonas australica</name>
    <dbReference type="NCBI Taxonomy" id="589873"/>
    <lineage>
        <taxon>Bacteria</taxon>
        <taxon>Pseudomonadati</taxon>
        <taxon>Pseudomonadota</taxon>
        <taxon>Gammaproteobacteria</taxon>
        <taxon>Alteromonadales</taxon>
        <taxon>Alteromonadaceae</taxon>
        <taxon>Alteromonas/Salinimonas group</taxon>
        <taxon>Alteromonas</taxon>
    </lineage>
</organism>
<dbReference type="AlphaFoldDB" id="A0A075P1N4"/>
<dbReference type="InterPro" id="IPR021378">
    <property type="entry name" value="DUF3010"/>
</dbReference>
<evidence type="ECO:0008006" key="3">
    <source>
        <dbReference type="Google" id="ProtNLM"/>
    </source>
</evidence>
<keyword evidence="2" id="KW-1185">Reference proteome</keyword>
<dbReference type="KEGG" id="aaus:EP12_14590"/>
<dbReference type="eggNOG" id="ENOG5031IC3">
    <property type="taxonomic scope" value="Bacteria"/>
</dbReference>
<name>A0A075P1N4_9ALTE</name>
<reference evidence="1 2" key="1">
    <citation type="submission" date="2014-06" db="EMBL/GenBank/DDBJ databases">
        <title>Genomes of Alteromonas australica, a world apart.</title>
        <authorList>
            <person name="Gonzaga A."/>
            <person name="Lopez-Perez M."/>
            <person name="Rodriguez-Valera F."/>
        </authorList>
    </citation>
    <scope>NUCLEOTIDE SEQUENCE [LARGE SCALE GENOMIC DNA]</scope>
    <source>
        <strain evidence="1 2">H 17</strain>
    </source>
</reference>
<dbReference type="KEGG" id="aal:EP13_13910"/>
<dbReference type="GeneID" id="78255994"/>
<dbReference type="Proteomes" id="UP000056090">
    <property type="component" value="Chromosome"/>
</dbReference>
<evidence type="ECO:0000313" key="2">
    <source>
        <dbReference type="Proteomes" id="UP000056090"/>
    </source>
</evidence>